<evidence type="ECO:0000313" key="10">
    <source>
        <dbReference type="EMBL" id="KAK3373554.1"/>
    </source>
</evidence>
<keyword evidence="3 7" id="KW-0378">Hydrolase</keyword>
<keyword evidence="7" id="KW-0496">Mitochondrion</keyword>
<dbReference type="InterPro" id="IPR030841">
    <property type="entry name" value="NTH1"/>
</dbReference>
<dbReference type="CDD" id="cd00056">
    <property type="entry name" value="ENDO3c"/>
    <property type="match status" value="1"/>
</dbReference>
<dbReference type="EC" id="4.2.99.18" evidence="7"/>
<dbReference type="GO" id="GO:0005739">
    <property type="term" value="C:mitochondrion"/>
    <property type="evidence" value="ECO:0007669"/>
    <property type="project" value="UniProtKB-SubCell"/>
</dbReference>
<feature type="compositionally biased region" description="Basic residues" evidence="8">
    <location>
        <begin position="488"/>
        <end position="497"/>
    </location>
</feature>
<comment type="function">
    <text evidence="7">Bifunctional DNA N-glycosylase with associated apurinic/apyrimidinic (AP) lyase function that catalyzes the first step in base excision repair (BER), the primary repair pathway for the repair of oxidative DNA damage. The DNA N-glycosylase activity releases the damaged DNA base from DNA by cleaving the N-glycosidic bond, leaving an AP site. The AP lyase activity cleaves the phosphodiester bond 3' to the AP site by a beta-elimination. Primarily recognizes and repairs oxidative base damage of pyrimidines.</text>
</comment>
<dbReference type="GO" id="GO:0006285">
    <property type="term" value="P:base-excision repair, AP site formation"/>
    <property type="evidence" value="ECO:0007669"/>
    <property type="project" value="UniProtKB-UniRule"/>
</dbReference>
<feature type="region of interest" description="Disordered" evidence="8">
    <location>
        <begin position="112"/>
        <end position="164"/>
    </location>
</feature>
<dbReference type="InterPro" id="IPR023170">
    <property type="entry name" value="HhH_base_excis_C"/>
</dbReference>
<comment type="catalytic activity">
    <reaction evidence="7">
        <text>2'-deoxyribonucleotide-(2'-deoxyribose 5'-phosphate)-2'-deoxyribonucleotide-DNA = a 3'-end 2'-deoxyribonucleotide-(2,3-dehydro-2,3-deoxyribose 5'-phosphate)-DNA + a 5'-end 5'-phospho-2'-deoxyribonucleoside-DNA + H(+)</text>
        <dbReference type="Rhea" id="RHEA:66592"/>
        <dbReference type="Rhea" id="RHEA-COMP:13180"/>
        <dbReference type="Rhea" id="RHEA-COMP:16897"/>
        <dbReference type="Rhea" id="RHEA-COMP:17067"/>
        <dbReference type="ChEBI" id="CHEBI:15378"/>
        <dbReference type="ChEBI" id="CHEBI:136412"/>
        <dbReference type="ChEBI" id="CHEBI:157695"/>
        <dbReference type="ChEBI" id="CHEBI:167181"/>
        <dbReference type="EC" id="4.2.99.18"/>
    </reaction>
</comment>
<feature type="compositionally biased region" description="Basic residues" evidence="8">
    <location>
        <begin position="137"/>
        <end position="150"/>
    </location>
</feature>
<evidence type="ECO:0000256" key="2">
    <source>
        <dbReference type="ARBA" id="ARBA00022763"/>
    </source>
</evidence>
<dbReference type="PANTHER" id="PTHR43286">
    <property type="entry name" value="ENDONUCLEASE III-LIKE PROTEIN 1"/>
    <property type="match status" value="1"/>
</dbReference>
<sequence length="497" mass="53853">MRTSRVAKETSRFFDDAPSAAAPLLLRRSTRSTTNLAAGLYTANTEPATADDDITFGSDIEDAIKSSSPSPPAARKRTATVVKRARASLPAAKAIKKQKLDAETVKIKTEETLYRESDESGSGSESAFEEESPAAKPKPKPKSRQRKPARKTVDAATGAATVQPPTDWEEMYALVKAMRVSGPAAHAAVDTMGCERLANPAASARDRRFHTLVALMLSSQTKDTVNAEAMARLQAELPAAPGVPGAVPGLTLDNMLAVDPVVLNELIGKVGFHNNKTKYLKQAAVILRDQHGSDIPPTVEGLMSLPGVGPKMAHLCMGAEHGWDTVTGIGVDVHVHRITNLWGWQDPVTKTPEATRLALEAWLPRDRWKELNWLLVGLGQKVCLPVGRRCGDCQLGLRGLCRAADRKKVLEGRRRRGTEAVKVEVKVEVKTMAGDDDTAVVAKTEERVVKKEEDVAINESVPAANEDDALAQPRPPPTKIKTEERQARRGPARARKR</sequence>
<dbReference type="HAMAP" id="MF_03183">
    <property type="entry name" value="Endonuclease_III_Nth"/>
    <property type="match status" value="1"/>
</dbReference>
<keyword evidence="11" id="KW-1185">Reference proteome</keyword>
<keyword evidence="4 7" id="KW-0234">DNA repair</keyword>
<reference evidence="10" key="1">
    <citation type="journal article" date="2023" name="Mol. Phylogenet. Evol.">
        <title>Genome-scale phylogeny and comparative genomics of the fungal order Sordariales.</title>
        <authorList>
            <person name="Hensen N."/>
            <person name="Bonometti L."/>
            <person name="Westerberg I."/>
            <person name="Brannstrom I.O."/>
            <person name="Guillou S."/>
            <person name="Cros-Aarteil S."/>
            <person name="Calhoun S."/>
            <person name="Haridas S."/>
            <person name="Kuo A."/>
            <person name="Mondo S."/>
            <person name="Pangilinan J."/>
            <person name="Riley R."/>
            <person name="LaButti K."/>
            <person name="Andreopoulos B."/>
            <person name="Lipzen A."/>
            <person name="Chen C."/>
            <person name="Yan M."/>
            <person name="Daum C."/>
            <person name="Ng V."/>
            <person name="Clum A."/>
            <person name="Steindorff A."/>
            <person name="Ohm R.A."/>
            <person name="Martin F."/>
            <person name="Silar P."/>
            <person name="Natvig D.O."/>
            <person name="Lalanne C."/>
            <person name="Gautier V."/>
            <person name="Ament-Velasquez S.L."/>
            <person name="Kruys A."/>
            <person name="Hutchinson M.I."/>
            <person name="Powell A.J."/>
            <person name="Barry K."/>
            <person name="Miller A.N."/>
            <person name="Grigoriev I.V."/>
            <person name="Debuchy R."/>
            <person name="Gladieux P."/>
            <person name="Hiltunen Thoren M."/>
            <person name="Johannesson H."/>
        </authorList>
    </citation>
    <scope>NUCLEOTIDE SEQUENCE</scope>
    <source>
        <strain evidence="10">CBS 958.72</strain>
    </source>
</reference>
<dbReference type="Gene3D" id="1.10.1670.10">
    <property type="entry name" value="Helix-hairpin-Helix base-excision DNA repair enzymes (C-terminal)"/>
    <property type="match status" value="1"/>
</dbReference>
<evidence type="ECO:0000256" key="4">
    <source>
        <dbReference type="ARBA" id="ARBA00023204"/>
    </source>
</evidence>
<dbReference type="EC" id="3.2.2.-" evidence="7"/>
<evidence type="ECO:0000256" key="6">
    <source>
        <dbReference type="ARBA" id="ARBA00023295"/>
    </source>
</evidence>
<keyword evidence="2 7" id="KW-0227">DNA damage</keyword>
<feature type="region of interest" description="Disordered" evidence="8">
    <location>
        <begin position="451"/>
        <end position="497"/>
    </location>
</feature>
<dbReference type="InterPro" id="IPR000445">
    <property type="entry name" value="HhH_motif"/>
</dbReference>
<dbReference type="PANTHER" id="PTHR43286:SF1">
    <property type="entry name" value="ENDONUCLEASE III-LIKE PROTEIN 1"/>
    <property type="match status" value="1"/>
</dbReference>
<dbReference type="Pfam" id="PF00730">
    <property type="entry name" value="HhH-GPD"/>
    <property type="match status" value="1"/>
</dbReference>
<evidence type="ECO:0000256" key="3">
    <source>
        <dbReference type="ARBA" id="ARBA00022801"/>
    </source>
</evidence>
<dbReference type="FunFam" id="1.10.340.30:FF:000014">
    <property type="entry name" value="Endonuclease III homolog"/>
    <property type="match status" value="1"/>
</dbReference>
<evidence type="ECO:0000256" key="7">
    <source>
        <dbReference type="HAMAP-Rule" id="MF_03183"/>
    </source>
</evidence>
<reference evidence="10" key="2">
    <citation type="submission" date="2023-06" db="EMBL/GenBank/DDBJ databases">
        <authorList>
            <consortium name="Lawrence Berkeley National Laboratory"/>
            <person name="Haridas S."/>
            <person name="Hensen N."/>
            <person name="Bonometti L."/>
            <person name="Westerberg I."/>
            <person name="Brannstrom I.O."/>
            <person name="Guillou S."/>
            <person name="Cros-Aarteil S."/>
            <person name="Calhoun S."/>
            <person name="Kuo A."/>
            <person name="Mondo S."/>
            <person name="Pangilinan J."/>
            <person name="Riley R."/>
            <person name="Labutti K."/>
            <person name="Andreopoulos B."/>
            <person name="Lipzen A."/>
            <person name="Chen C."/>
            <person name="Yanf M."/>
            <person name="Daum C."/>
            <person name="Ng V."/>
            <person name="Clum A."/>
            <person name="Steindorff A."/>
            <person name="Ohm R."/>
            <person name="Martin F."/>
            <person name="Silar P."/>
            <person name="Natvig D."/>
            <person name="Lalanne C."/>
            <person name="Gautier V."/>
            <person name="Ament-Velasquez S.L."/>
            <person name="Kruys A."/>
            <person name="Hutchinson M.I."/>
            <person name="Powell A.J."/>
            <person name="Barry K."/>
            <person name="Miller A.N."/>
            <person name="Grigoriev I.V."/>
            <person name="Debuchy R."/>
            <person name="Gladieux P."/>
            <person name="Thoren M.H."/>
            <person name="Johannesson H."/>
        </authorList>
    </citation>
    <scope>NUCLEOTIDE SEQUENCE</scope>
    <source>
        <strain evidence="10">CBS 958.72</strain>
    </source>
</reference>
<dbReference type="GO" id="GO:0000703">
    <property type="term" value="F:oxidized pyrimidine nucleobase lesion DNA N-glycosylase activity"/>
    <property type="evidence" value="ECO:0007669"/>
    <property type="project" value="UniProtKB-UniRule"/>
</dbReference>
<protein>
    <recommendedName>
        <fullName evidence="7">Endonuclease III homolog</fullName>
        <ecNumber evidence="7">3.2.2.-</ecNumber>
        <ecNumber evidence="7">4.2.99.18</ecNumber>
    </recommendedName>
    <alternativeName>
        <fullName evidence="7">Bifunctional DNA N-glycosylase/DNA-(apurinic or apyrimidinic site) lyase</fullName>
        <shortName evidence="7">DNA glycosylase/AP lyase</shortName>
    </alternativeName>
</protein>
<evidence type="ECO:0000256" key="8">
    <source>
        <dbReference type="SAM" id="MobiDB-lite"/>
    </source>
</evidence>
<comment type="subcellular location">
    <subcellularLocation>
        <location evidence="7">Nucleus</location>
    </subcellularLocation>
    <subcellularLocation>
        <location evidence="7">Mitochondrion</location>
    </subcellularLocation>
</comment>
<dbReference type="GO" id="GO:0006289">
    <property type="term" value="P:nucleotide-excision repair"/>
    <property type="evidence" value="ECO:0007669"/>
    <property type="project" value="TreeGrafter"/>
</dbReference>
<gene>
    <name evidence="7" type="primary">NTH1</name>
    <name evidence="10" type="ORF">B0T24DRAFT_623791</name>
</gene>
<dbReference type="SUPFAM" id="SSF48150">
    <property type="entry name" value="DNA-glycosylase"/>
    <property type="match status" value="1"/>
</dbReference>
<comment type="caution">
    <text evidence="7">Lacks conserved residue(s) required for the propagation of feature annotation.</text>
</comment>
<dbReference type="GO" id="GO:0005634">
    <property type="term" value="C:nucleus"/>
    <property type="evidence" value="ECO:0007669"/>
    <property type="project" value="UniProtKB-SubCell"/>
</dbReference>
<dbReference type="Pfam" id="PF00633">
    <property type="entry name" value="HHH"/>
    <property type="match status" value="1"/>
</dbReference>
<accession>A0AAE0KBB7</accession>
<evidence type="ECO:0000259" key="9">
    <source>
        <dbReference type="SMART" id="SM00478"/>
    </source>
</evidence>
<dbReference type="InterPro" id="IPR011257">
    <property type="entry name" value="DNA_glycosylase"/>
</dbReference>
<dbReference type="SMART" id="SM00478">
    <property type="entry name" value="ENDO3c"/>
    <property type="match status" value="1"/>
</dbReference>
<keyword evidence="5 7" id="KW-0456">Lyase</keyword>
<dbReference type="GO" id="GO:0140078">
    <property type="term" value="F:class I DNA-(apurinic or apyrimidinic site) endonuclease activity"/>
    <property type="evidence" value="ECO:0007669"/>
    <property type="project" value="UniProtKB-EC"/>
</dbReference>
<comment type="similarity">
    <text evidence="1 7">Belongs to the Nth/MutY family.</text>
</comment>
<name>A0AAE0KBB7_9PEZI</name>
<evidence type="ECO:0000313" key="11">
    <source>
        <dbReference type="Proteomes" id="UP001287356"/>
    </source>
</evidence>
<dbReference type="InterPro" id="IPR003265">
    <property type="entry name" value="HhH-GPD_domain"/>
</dbReference>
<dbReference type="Gene3D" id="1.10.340.30">
    <property type="entry name" value="Hypothetical protein, domain 2"/>
    <property type="match status" value="1"/>
</dbReference>
<feature type="domain" description="HhH-GPD" evidence="9">
    <location>
        <begin position="217"/>
        <end position="381"/>
    </location>
</feature>
<proteinExistence type="inferred from homology"/>
<dbReference type="Proteomes" id="UP001287356">
    <property type="component" value="Unassembled WGS sequence"/>
</dbReference>
<organism evidence="10 11">
    <name type="scientific">Lasiosphaeria ovina</name>
    <dbReference type="NCBI Taxonomy" id="92902"/>
    <lineage>
        <taxon>Eukaryota</taxon>
        <taxon>Fungi</taxon>
        <taxon>Dikarya</taxon>
        <taxon>Ascomycota</taxon>
        <taxon>Pezizomycotina</taxon>
        <taxon>Sordariomycetes</taxon>
        <taxon>Sordariomycetidae</taxon>
        <taxon>Sordariales</taxon>
        <taxon>Lasiosphaeriaceae</taxon>
        <taxon>Lasiosphaeria</taxon>
    </lineage>
</organism>
<keyword evidence="7" id="KW-0539">Nucleus</keyword>
<dbReference type="AlphaFoldDB" id="A0AAE0KBB7"/>
<dbReference type="GO" id="GO:0003677">
    <property type="term" value="F:DNA binding"/>
    <property type="evidence" value="ECO:0007669"/>
    <property type="project" value="UniProtKB-UniRule"/>
</dbReference>
<evidence type="ECO:0000256" key="1">
    <source>
        <dbReference type="ARBA" id="ARBA00008343"/>
    </source>
</evidence>
<dbReference type="EMBL" id="JAULSN010000004">
    <property type="protein sequence ID" value="KAK3373554.1"/>
    <property type="molecule type" value="Genomic_DNA"/>
</dbReference>
<evidence type="ECO:0000256" key="5">
    <source>
        <dbReference type="ARBA" id="ARBA00023239"/>
    </source>
</evidence>
<comment type="caution">
    <text evidence="10">The sequence shown here is derived from an EMBL/GenBank/DDBJ whole genome shotgun (WGS) entry which is preliminary data.</text>
</comment>
<keyword evidence="6 7" id="KW-0326">Glycosidase</keyword>